<evidence type="ECO:0000256" key="1">
    <source>
        <dbReference type="ARBA" id="ARBA00004651"/>
    </source>
</evidence>
<organism evidence="7 8">
    <name type="scientific">Liquorilactobacillus mali</name>
    <dbReference type="NCBI Taxonomy" id="1618"/>
    <lineage>
        <taxon>Bacteria</taxon>
        <taxon>Bacillati</taxon>
        <taxon>Bacillota</taxon>
        <taxon>Bacilli</taxon>
        <taxon>Lactobacillales</taxon>
        <taxon>Lactobacillaceae</taxon>
        <taxon>Liquorilactobacillus</taxon>
    </lineage>
</organism>
<gene>
    <name evidence="7" type="ORF">IV36_GL001321</name>
</gene>
<proteinExistence type="predicted"/>
<dbReference type="AlphaFoldDB" id="A0A0R2FXH4"/>
<keyword evidence="3 6" id="KW-0812">Transmembrane</keyword>
<feature type="transmembrane region" description="Helical" evidence="6">
    <location>
        <begin position="239"/>
        <end position="257"/>
    </location>
</feature>
<dbReference type="PATRIC" id="fig|1618.3.peg.1336"/>
<dbReference type="RefSeq" id="WP_056990591.1">
    <property type="nucleotide sequence ID" value="NZ_JATAAJ010000005.1"/>
</dbReference>
<dbReference type="Proteomes" id="UP000051727">
    <property type="component" value="Unassembled WGS sequence"/>
</dbReference>
<dbReference type="PANTHER" id="PTHR47089">
    <property type="entry name" value="ABC TRANSPORTER, PERMEASE PROTEIN"/>
    <property type="match status" value="1"/>
</dbReference>
<feature type="transmembrane region" description="Helical" evidence="6">
    <location>
        <begin position="191"/>
        <end position="210"/>
    </location>
</feature>
<dbReference type="EMBL" id="JQAR01000003">
    <property type="protein sequence ID" value="KRN32070.1"/>
    <property type="molecule type" value="Genomic_DNA"/>
</dbReference>
<feature type="transmembrane region" description="Helical" evidence="6">
    <location>
        <begin position="59"/>
        <end position="77"/>
    </location>
</feature>
<accession>A0A0R2FXH4</accession>
<protein>
    <submittedName>
        <fullName evidence="7">ABC transporter permease protein</fullName>
    </submittedName>
</protein>
<evidence type="ECO:0000256" key="2">
    <source>
        <dbReference type="ARBA" id="ARBA00022475"/>
    </source>
</evidence>
<feature type="transmembrane region" description="Helical" evidence="6">
    <location>
        <begin position="106"/>
        <end position="130"/>
    </location>
</feature>
<reference evidence="7 8" key="1">
    <citation type="journal article" date="2015" name="Genome Announc.">
        <title>Expanding the biotechnology potential of lactobacilli through comparative genomics of 213 strains and associated genera.</title>
        <authorList>
            <person name="Sun Z."/>
            <person name="Harris H.M."/>
            <person name="McCann A."/>
            <person name="Guo C."/>
            <person name="Argimon S."/>
            <person name="Zhang W."/>
            <person name="Yang X."/>
            <person name="Jeffery I.B."/>
            <person name="Cooney J.C."/>
            <person name="Kagawa T.F."/>
            <person name="Liu W."/>
            <person name="Song Y."/>
            <person name="Salvetti E."/>
            <person name="Wrobel A."/>
            <person name="Rasinkangas P."/>
            <person name="Parkhill J."/>
            <person name="Rea M.C."/>
            <person name="O'Sullivan O."/>
            <person name="Ritari J."/>
            <person name="Douillard F.P."/>
            <person name="Paul Ross R."/>
            <person name="Yang R."/>
            <person name="Briner A.E."/>
            <person name="Felis G.E."/>
            <person name="de Vos W.M."/>
            <person name="Barrangou R."/>
            <person name="Klaenhammer T.R."/>
            <person name="Caufield P.W."/>
            <person name="Cui Y."/>
            <person name="Zhang H."/>
            <person name="O'Toole P.W."/>
        </authorList>
    </citation>
    <scope>NUCLEOTIDE SEQUENCE [LARGE SCALE GENOMIC DNA]</scope>
    <source>
        <strain evidence="7 8">ATCC 27304</strain>
    </source>
</reference>
<keyword evidence="5 6" id="KW-0472">Membrane</keyword>
<evidence type="ECO:0000256" key="4">
    <source>
        <dbReference type="ARBA" id="ARBA00022989"/>
    </source>
</evidence>
<comment type="subcellular location">
    <subcellularLocation>
        <location evidence="1">Cell membrane</location>
        <topology evidence="1">Multi-pass membrane protein</topology>
    </subcellularLocation>
</comment>
<evidence type="ECO:0000313" key="8">
    <source>
        <dbReference type="Proteomes" id="UP000051727"/>
    </source>
</evidence>
<dbReference type="GO" id="GO:0022857">
    <property type="term" value="F:transmembrane transporter activity"/>
    <property type="evidence" value="ECO:0007669"/>
    <property type="project" value="InterPro"/>
</dbReference>
<evidence type="ECO:0000313" key="7">
    <source>
        <dbReference type="EMBL" id="KRN32070.1"/>
    </source>
</evidence>
<feature type="transmembrane region" description="Helical" evidence="6">
    <location>
        <begin position="142"/>
        <end position="161"/>
    </location>
</feature>
<evidence type="ECO:0000256" key="6">
    <source>
        <dbReference type="SAM" id="Phobius"/>
    </source>
</evidence>
<dbReference type="STRING" id="1618.IV36_GL001321"/>
<dbReference type="CDD" id="cd06580">
    <property type="entry name" value="TM_PBP1_transp_TpRbsC_like"/>
    <property type="match status" value="1"/>
</dbReference>
<sequence length="360" mass="38220">MNTKSLKGLAIPLVSVLAGFIVGAILMLIFGYDPIQNYQNLLVGSLGGVYSIGETLRNMISLILTALGFAVASKAGFFNIGGPGQYLIGWFGAIVFTLKFSHLPAIILIIGALLCGALAGGLWSMIAGILRAYFGTSEVITTIMLNYIILYIVNFAVKGWLASKGSDSSPNITSKANLNTPFLQHITDNSTFNWGFFIALAVVALVWFYFNKTKSGFEIQAVGLNESASQYAGVNVKRTIIIAMLISGLLAGLGGAIDGLGNFENISVSNNLPNVGFNGMAVALLAAENPIGIVFAALLFSALQIGGLSISVYSNTPSEIVDIVIASIIFFVGIKYAFELMAKKGWFNRKNKVEKGGAEK</sequence>
<dbReference type="OrthoDB" id="45037at2"/>
<feature type="transmembrane region" description="Helical" evidence="6">
    <location>
        <begin position="9"/>
        <end position="32"/>
    </location>
</feature>
<evidence type="ECO:0000256" key="5">
    <source>
        <dbReference type="ARBA" id="ARBA00023136"/>
    </source>
</evidence>
<dbReference type="PANTHER" id="PTHR47089:SF1">
    <property type="entry name" value="GUANOSINE ABC TRANSPORTER PERMEASE PROTEIN NUPP"/>
    <property type="match status" value="1"/>
</dbReference>
<dbReference type="InterPro" id="IPR001851">
    <property type="entry name" value="ABC_transp_permease"/>
</dbReference>
<feature type="transmembrane region" description="Helical" evidence="6">
    <location>
        <begin position="320"/>
        <end position="338"/>
    </location>
</feature>
<evidence type="ECO:0000256" key="3">
    <source>
        <dbReference type="ARBA" id="ARBA00022692"/>
    </source>
</evidence>
<dbReference type="Pfam" id="PF02653">
    <property type="entry name" value="BPD_transp_2"/>
    <property type="match status" value="1"/>
</dbReference>
<name>A0A0R2FXH4_9LACO</name>
<keyword evidence="4 6" id="KW-1133">Transmembrane helix</keyword>
<dbReference type="GO" id="GO:0005886">
    <property type="term" value="C:plasma membrane"/>
    <property type="evidence" value="ECO:0007669"/>
    <property type="project" value="UniProtKB-SubCell"/>
</dbReference>
<comment type="caution">
    <text evidence="7">The sequence shown here is derived from an EMBL/GenBank/DDBJ whole genome shotgun (WGS) entry which is preliminary data.</text>
</comment>
<keyword evidence="2" id="KW-1003">Cell membrane</keyword>